<dbReference type="GO" id="GO:0016787">
    <property type="term" value="F:hydrolase activity"/>
    <property type="evidence" value="ECO:0007669"/>
    <property type="project" value="UniProtKB-KW"/>
</dbReference>
<dbReference type="SUPFAM" id="SSF51445">
    <property type="entry name" value="(Trans)glycosidases"/>
    <property type="match status" value="1"/>
</dbReference>
<accession>A0AAD6V628</accession>
<dbReference type="InterPro" id="IPR017853">
    <property type="entry name" value="GH"/>
</dbReference>
<dbReference type="EMBL" id="JARJCW010000057">
    <property type="protein sequence ID" value="KAJ7201806.1"/>
    <property type="molecule type" value="Genomic_DNA"/>
</dbReference>
<dbReference type="InterPro" id="IPR006047">
    <property type="entry name" value="GH13_cat_dom"/>
</dbReference>
<dbReference type="GO" id="GO:0005975">
    <property type="term" value="P:carbohydrate metabolic process"/>
    <property type="evidence" value="ECO:0007669"/>
    <property type="project" value="InterPro"/>
</dbReference>
<reference evidence="3" key="1">
    <citation type="submission" date="2023-03" db="EMBL/GenBank/DDBJ databases">
        <title>Massive genome expansion in bonnet fungi (Mycena s.s.) driven by repeated elements and novel gene families across ecological guilds.</title>
        <authorList>
            <consortium name="Lawrence Berkeley National Laboratory"/>
            <person name="Harder C.B."/>
            <person name="Miyauchi S."/>
            <person name="Viragh M."/>
            <person name="Kuo A."/>
            <person name="Thoen E."/>
            <person name="Andreopoulos B."/>
            <person name="Lu D."/>
            <person name="Skrede I."/>
            <person name="Drula E."/>
            <person name="Henrissat B."/>
            <person name="Morin E."/>
            <person name="Kohler A."/>
            <person name="Barry K."/>
            <person name="LaButti K."/>
            <person name="Morin E."/>
            <person name="Salamov A."/>
            <person name="Lipzen A."/>
            <person name="Mereny Z."/>
            <person name="Hegedus B."/>
            <person name="Baldrian P."/>
            <person name="Stursova M."/>
            <person name="Weitz H."/>
            <person name="Taylor A."/>
            <person name="Grigoriev I.V."/>
            <person name="Nagy L.G."/>
            <person name="Martin F."/>
            <person name="Kauserud H."/>
        </authorList>
    </citation>
    <scope>NUCLEOTIDE SEQUENCE</scope>
    <source>
        <strain evidence="3">9144</strain>
    </source>
</reference>
<name>A0AAD6V628_9AGAR</name>
<dbReference type="Pfam" id="PF00128">
    <property type="entry name" value="Alpha-amylase"/>
    <property type="match status" value="1"/>
</dbReference>
<keyword evidence="3" id="KW-0378">Hydrolase</keyword>
<sequence>MSMYARERGILCNNQNTTASSDSACFYRDFTSCKPSNGTSRAEAFTQFTGSASRSCEFDQKGGAKEELIAVIKKAKENSIVSYVDAVLNHRFGADRIETFAAVEVDNDDRTKEILTGTISRTGFDFSGPRRQAQQNDIHIQPLQGRRLQRRKPKDLNIVDHNHPDVRADLVIHWGKWVTEELGAGGFRFDAVKHIDHSFIADFVKSVRAETNKPKMFAVGEYWKESITNLEEYLDALETQFSVFDAPLHYNFKEADCASFIRLSRAGTCPTSIRRLTFLPAGRVSLRFVFVMAHRGFRAVHRPAESPQILVPSKYSSDVCHFGLLRRFRERSASARQIKPVLPSAVIVGTRGYSRSLPTSSWPVPWCAACPEASKSAPHSYSGTEQHESLQASLLGAHTRETNSAGSTE</sequence>
<dbReference type="Gene3D" id="2.40.30.140">
    <property type="match status" value="1"/>
</dbReference>
<dbReference type="PANTHER" id="PTHR43447">
    <property type="entry name" value="ALPHA-AMYLASE"/>
    <property type="match status" value="1"/>
</dbReference>
<evidence type="ECO:0000313" key="4">
    <source>
        <dbReference type="Proteomes" id="UP001219525"/>
    </source>
</evidence>
<evidence type="ECO:0000259" key="2">
    <source>
        <dbReference type="SMART" id="SM00642"/>
    </source>
</evidence>
<comment type="caution">
    <text evidence="3">The sequence shown here is derived from an EMBL/GenBank/DDBJ whole genome shotgun (WGS) entry which is preliminary data.</text>
</comment>
<gene>
    <name evidence="3" type="ORF">GGX14DRAFT_654999</name>
</gene>
<feature type="domain" description="Glycosyl hydrolase family 13 catalytic" evidence="2">
    <location>
        <begin position="24"/>
        <end position="336"/>
    </location>
</feature>
<dbReference type="AlphaFoldDB" id="A0AAD6V628"/>
<protein>
    <submittedName>
        <fullName evidence="3">Glycoside hydrolase superfamily</fullName>
    </submittedName>
</protein>
<organism evidence="3 4">
    <name type="scientific">Mycena pura</name>
    <dbReference type="NCBI Taxonomy" id="153505"/>
    <lineage>
        <taxon>Eukaryota</taxon>
        <taxon>Fungi</taxon>
        <taxon>Dikarya</taxon>
        <taxon>Basidiomycota</taxon>
        <taxon>Agaricomycotina</taxon>
        <taxon>Agaricomycetes</taxon>
        <taxon>Agaricomycetidae</taxon>
        <taxon>Agaricales</taxon>
        <taxon>Marasmiineae</taxon>
        <taxon>Mycenaceae</taxon>
        <taxon>Mycena</taxon>
    </lineage>
</organism>
<dbReference type="SMART" id="SM00642">
    <property type="entry name" value="Aamy"/>
    <property type="match status" value="1"/>
</dbReference>
<dbReference type="Proteomes" id="UP001219525">
    <property type="component" value="Unassembled WGS sequence"/>
</dbReference>
<comment type="similarity">
    <text evidence="1">Belongs to the glycosyl hydrolase 13 family.</text>
</comment>
<evidence type="ECO:0000256" key="1">
    <source>
        <dbReference type="ARBA" id="ARBA00008061"/>
    </source>
</evidence>
<evidence type="ECO:0000313" key="3">
    <source>
        <dbReference type="EMBL" id="KAJ7201806.1"/>
    </source>
</evidence>
<proteinExistence type="inferred from homology"/>
<dbReference type="Gene3D" id="3.20.20.80">
    <property type="entry name" value="Glycosidases"/>
    <property type="match status" value="2"/>
</dbReference>
<keyword evidence="4" id="KW-1185">Reference proteome</keyword>